<evidence type="ECO:0000313" key="3">
    <source>
        <dbReference type="Proteomes" id="UP001056384"/>
    </source>
</evidence>
<reference evidence="2" key="1">
    <citation type="submission" date="2022-06" db="EMBL/GenBank/DDBJ databases">
        <title>Complete genome sequences of two strains of the flax pathogen Septoria linicola.</title>
        <authorList>
            <person name="Lapalu N."/>
            <person name="Simon A."/>
            <person name="Demenou B."/>
            <person name="Paumier D."/>
            <person name="Guillot M.-P."/>
            <person name="Gout L."/>
            <person name="Valade R."/>
        </authorList>
    </citation>
    <scope>NUCLEOTIDE SEQUENCE</scope>
    <source>
        <strain evidence="2">SE15195</strain>
    </source>
</reference>
<keyword evidence="3" id="KW-1185">Reference proteome</keyword>
<evidence type="ECO:0000256" key="1">
    <source>
        <dbReference type="SAM" id="MobiDB-lite"/>
    </source>
</evidence>
<proteinExistence type="predicted"/>
<feature type="region of interest" description="Disordered" evidence="1">
    <location>
        <begin position="426"/>
        <end position="475"/>
    </location>
</feature>
<feature type="region of interest" description="Disordered" evidence="1">
    <location>
        <begin position="388"/>
        <end position="413"/>
    </location>
</feature>
<dbReference type="EMBL" id="CP099422">
    <property type="protein sequence ID" value="USW53298.1"/>
    <property type="molecule type" value="Genomic_DNA"/>
</dbReference>
<organism evidence="2 3">
    <name type="scientific">Septoria linicola</name>
    <dbReference type="NCBI Taxonomy" id="215465"/>
    <lineage>
        <taxon>Eukaryota</taxon>
        <taxon>Fungi</taxon>
        <taxon>Dikarya</taxon>
        <taxon>Ascomycota</taxon>
        <taxon>Pezizomycotina</taxon>
        <taxon>Dothideomycetes</taxon>
        <taxon>Dothideomycetidae</taxon>
        <taxon>Mycosphaerellales</taxon>
        <taxon>Mycosphaerellaceae</taxon>
        <taxon>Septoria</taxon>
    </lineage>
</organism>
<evidence type="ECO:0000313" key="2">
    <source>
        <dbReference type="EMBL" id="USW53298.1"/>
    </source>
</evidence>
<gene>
    <name evidence="2" type="ORF">Slin15195_G066170</name>
</gene>
<feature type="region of interest" description="Disordered" evidence="1">
    <location>
        <begin position="232"/>
        <end position="265"/>
    </location>
</feature>
<dbReference type="AlphaFoldDB" id="A0A9Q9ELC2"/>
<protein>
    <submittedName>
        <fullName evidence="2">Uncharacterized protein</fullName>
    </submittedName>
</protein>
<feature type="compositionally biased region" description="Basic residues" evidence="1">
    <location>
        <begin position="243"/>
        <end position="259"/>
    </location>
</feature>
<accession>A0A9Q9ELC2</accession>
<dbReference type="Proteomes" id="UP001056384">
    <property type="component" value="Chromosome 5"/>
</dbReference>
<name>A0A9Q9ELC2_9PEZI</name>
<sequence length="578" mass="63200">MALSQNRACWRASQELRQSRPVSNVPLRGTHGPKTVVHMSNAGFNVLQRAVFVDRLQEQSVVSNVDAAIDAALVYLERQGVLPCARTRAQCVTDNYNLVELLSTPRDESVEYAHPLSFDMSTLDLDKLLTHLRLWAYCFGPDEVYQVGVITEVLGSHVLQLFNAEPEKLPTRTIFLVRRCIPLQATSIYSQVWTALTPSSQYETTAPVAAPQADPLLIDFTMDSTVRTIHHNSVPAPVPASLPRRKSRQNLPSHPHHHSATPYMDRTPAEILAAGSGVDSEEVHGRLILVIALDYRNCQIRDLLNEKRVQEEGRETFKKGSNVVLQRIKHALQHSFGHGNYNANFASYKAARDGDAAARARWLTALTTAAPRAWHIAASCALCNKGTNHTPKHSAESPDDTPDPAVPGDAQPAADELGGAMYIAATTAPDPQSPSMAKCKRKRSRHDSVVGEESGKRAKCTHPVPSNITPTIPQPASAFADTYESQDAINSTAGSLPPDRSDQGNAALTHSQPRDYAMQSDLAHNVDTEQGASALSDELNTTAAADHHDEWACIFCSGTLYHHQAGCVMQFDLDESEN</sequence>
<feature type="compositionally biased region" description="Basic and acidic residues" evidence="1">
    <location>
        <begin position="446"/>
        <end position="456"/>
    </location>
</feature>